<reference evidence="13 14" key="1">
    <citation type="submission" date="2016-10" db="EMBL/GenBank/DDBJ databases">
        <title>Complete Genome Sequence of Peptococcaceae strain DCMF.</title>
        <authorList>
            <person name="Edwards R.J."/>
            <person name="Holland S.I."/>
            <person name="Deshpande N.P."/>
            <person name="Wong Y.K."/>
            <person name="Ertan H."/>
            <person name="Manefield M."/>
            <person name="Russell T.L."/>
            <person name="Lee M.J."/>
        </authorList>
    </citation>
    <scope>NUCLEOTIDE SEQUENCE [LARGE SCALE GENOMIC DNA]</scope>
    <source>
        <strain evidence="13 14">DCMF</strain>
    </source>
</reference>
<dbReference type="InterPro" id="IPR004520">
    <property type="entry name" value="GTPase_MnmE"/>
</dbReference>
<dbReference type="CDD" id="cd04164">
    <property type="entry name" value="trmE"/>
    <property type="match status" value="1"/>
</dbReference>
<dbReference type="OrthoDB" id="9805918at2"/>
<keyword evidence="5 10" id="KW-0547">Nucleotide-binding</keyword>
<dbReference type="InterPro" id="IPR006073">
    <property type="entry name" value="GTP-bd"/>
</dbReference>
<dbReference type="Pfam" id="PF10396">
    <property type="entry name" value="TrmE_N"/>
    <property type="match status" value="1"/>
</dbReference>
<feature type="binding site" evidence="10">
    <location>
        <position position="86"/>
    </location>
    <ligand>
        <name>(6S)-5-formyl-5,6,7,8-tetrahydrofolate</name>
        <dbReference type="ChEBI" id="CHEBI:57457"/>
    </ligand>
</feature>
<dbReference type="PANTHER" id="PTHR42714:SF2">
    <property type="entry name" value="TRNA MODIFICATION GTPASE GTPBP3, MITOCHONDRIAL"/>
    <property type="match status" value="1"/>
</dbReference>
<dbReference type="RefSeq" id="WP_148135710.1">
    <property type="nucleotide sequence ID" value="NZ_CP017634.1"/>
</dbReference>
<dbReference type="CDD" id="cd14858">
    <property type="entry name" value="TrmE_N"/>
    <property type="match status" value="1"/>
</dbReference>
<feature type="binding site" evidence="10">
    <location>
        <position position="252"/>
    </location>
    <ligand>
        <name>K(+)</name>
        <dbReference type="ChEBI" id="CHEBI:29103"/>
    </ligand>
</feature>
<dbReference type="GO" id="GO:0005829">
    <property type="term" value="C:cytosol"/>
    <property type="evidence" value="ECO:0007669"/>
    <property type="project" value="TreeGrafter"/>
</dbReference>
<keyword evidence="4 10" id="KW-0479">Metal-binding</keyword>
<evidence type="ECO:0000259" key="12">
    <source>
        <dbReference type="PROSITE" id="PS51709"/>
    </source>
</evidence>
<keyword evidence="6 10" id="KW-0378">Hydrolase</keyword>
<dbReference type="Pfam" id="PF01926">
    <property type="entry name" value="MMR_HSR1"/>
    <property type="match status" value="1"/>
</dbReference>
<keyword evidence="3 10" id="KW-0819">tRNA processing</keyword>
<evidence type="ECO:0000256" key="5">
    <source>
        <dbReference type="ARBA" id="ARBA00022741"/>
    </source>
</evidence>
<dbReference type="FunFam" id="3.40.50.300:FF:000494">
    <property type="entry name" value="tRNA modification GTPase MnmE"/>
    <property type="match status" value="1"/>
</dbReference>
<keyword evidence="8 10" id="KW-0630">Potassium</keyword>
<dbReference type="PANTHER" id="PTHR42714">
    <property type="entry name" value="TRNA MODIFICATION GTPASE GTPBP3"/>
    <property type="match status" value="1"/>
</dbReference>
<gene>
    <name evidence="10" type="primary">mnmE</name>
    <name evidence="10" type="synonym">trmE</name>
    <name evidence="13" type="ORF">DCMF_18020</name>
</gene>
<dbReference type="GO" id="GO:0002098">
    <property type="term" value="P:tRNA wobble uridine modification"/>
    <property type="evidence" value="ECO:0007669"/>
    <property type="project" value="TreeGrafter"/>
</dbReference>
<dbReference type="Pfam" id="PF12631">
    <property type="entry name" value="MnmE_helical"/>
    <property type="match status" value="1"/>
</dbReference>
<feature type="binding site" evidence="10">
    <location>
        <position position="22"/>
    </location>
    <ligand>
        <name>(6S)-5-formyl-5,6,7,8-tetrahydrofolate</name>
        <dbReference type="ChEBI" id="CHEBI:57457"/>
    </ligand>
</feature>
<dbReference type="InterPro" id="IPR005225">
    <property type="entry name" value="Small_GTP-bd"/>
</dbReference>
<dbReference type="PROSITE" id="PS51709">
    <property type="entry name" value="G_TRME"/>
    <property type="match status" value="1"/>
</dbReference>
<feature type="binding site" evidence="10">
    <location>
        <position position="255"/>
    </location>
    <ligand>
        <name>K(+)</name>
        <dbReference type="ChEBI" id="CHEBI:29103"/>
    </ligand>
</feature>
<name>A0A3G1KVD4_FORW1</name>
<feature type="binding site" evidence="10">
    <location>
        <position position="256"/>
    </location>
    <ligand>
        <name>Mg(2+)</name>
        <dbReference type="ChEBI" id="CHEBI:18420"/>
    </ligand>
</feature>
<comment type="function">
    <text evidence="10">Exhibits a very high intrinsic GTPase hydrolysis rate. Involved in the addition of a carboxymethylaminomethyl (cmnm) group at the wobble position (U34) of certain tRNAs, forming tRNA-cmnm(5)s(2)U34.</text>
</comment>
<dbReference type="KEGG" id="fwa:DCMF_18020"/>
<evidence type="ECO:0000256" key="10">
    <source>
        <dbReference type="HAMAP-Rule" id="MF_00379"/>
    </source>
</evidence>
<dbReference type="InterPro" id="IPR018948">
    <property type="entry name" value="GTP-bd_TrmE_N"/>
</dbReference>
<comment type="caution">
    <text evidence="10">Lacks conserved residue(s) required for the propagation of feature annotation.</text>
</comment>
<dbReference type="InterPro" id="IPR027417">
    <property type="entry name" value="P-loop_NTPase"/>
</dbReference>
<evidence type="ECO:0000313" key="13">
    <source>
        <dbReference type="EMBL" id="ATW26401.1"/>
    </source>
</evidence>
<feature type="binding site" evidence="10">
    <location>
        <begin position="275"/>
        <end position="278"/>
    </location>
    <ligand>
        <name>GTP</name>
        <dbReference type="ChEBI" id="CHEBI:37565"/>
    </ligand>
</feature>
<dbReference type="GO" id="GO:0030488">
    <property type="term" value="P:tRNA methylation"/>
    <property type="evidence" value="ECO:0007669"/>
    <property type="project" value="TreeGrafter"/>
</dbReference>
<dbReference type="EC" id="3.6.-.-" evidence="10"/>
<keyword evidence="2 10" id="KW-0963">Cytoplasm</keyword>
<feature type="binding site" evidence="10">
    <location>
        <position position="231"/>
    </location>
    <ligand>
        <name>K(+)</name>
        <dbReference type="ChEBI" id="CHEBI:29103"/>
    </ligand>
</feature>
<dbReference type="NCBIfam" id="NF003661">
    <property type="entry name" value="PRK05291.1-3"/>
    <property type="match status" value="1"/>
</dbReference>
<dbReference type="InterPro" id="IPR027368">
    <property type="entry name" value="MnmE_dom2"/>
</dbReference>
<dbReference type="GO" id="GO:0005525">
    <property type="term" value="F:GTP binding"/>
    <property type="evidence" value="ECO:0007669"/>
    <property type="project" value="UniProtKB-UniRule"/>
</dbReference>
<comment type="subunit">
    <text evidence="10">Homodimer. Heterotetramer of two MnmE and two MnmG subunits.</text>
</comment>
<evidence type="ECO:0000256" key="8">
    <source>
        <dbReference type="ARBA" id="ARBA00022958"/>
    </source>
</evidence>
<feature type="binding site" evidence="10">
    <location>
        <position position="235"/>
    </location>
    <ligand>
        <name>Mg(2+)</name>
        <dbReference type="ChEBI" id="CHEBI:18420"/>
    </ligand>
</feature>
<dbReference type="SUPFAM" id="SSF52540">
    <property type="entry name" value="P-loop containing nucleoside triphosphate hydrolases"/>
    <property type="match status" value="1"/>
</dbReference>
<dbReference type="AlphaFoldDB" id="A0A3G1KVD4"/>
<evidence type="ECO:0000256" key="6">
    <source>
        <dbReference type="ARBA" id="ARBA00022801"/>
    </source>
</evidence>
<dbReference type="InterPro" id="IPR027266">
    <property type="entry name" value="TrmE/GcvT-like"/>
</dbReference>
<dbReference type="InterPro" id="IPR031168">
    <property type="entry name" value="G_TrmE"/>
</dbReference>
<evidence type="ECO:0000313" key="14">
    <source>
        <dbReference type="Proteomes" id="UP000323521"/>
    </source>
</evidence>
<feature type="binding site" evidence="10">
    <location>
        <begin position="250"/>
        <end position="256"/>
    </location>
    <ligand>
        <name>GTP</name>
        <dbReference type="ChEBI" id="CHEBI:37565"/>
    </ligand>
</feature>
<organism evidence="13 14">
    <name type="scientific">Formimonas warabiya</name>
    <dbReference type="NCBI Taxonomy" id="1761012"/>
    <lineage>
        <taxon>Bacteria</taxon>
        <taxon>Bacillati</taxon>
        <taxon>Bacillota</taxon>
        <taxon>Clostridia</taxon>
        <taxon>Eubacteriales</taxon>
        <taxon>Peptococcaceae</taxon>
        <taxon>Candidatus Formimonas</taxon>
    </lineage>
</organism>
<evidence type="ECO:0000256" key="7">
    <source>
        <dbReference type="ARBA" id="ARBA00022842"/>
    </source>
</evidence>
<keyword evidence="9 10" id="KW-0342">GTP-binding</keyword>
<dbReference type="NCBIfam" id="TIGR00231">
    <property type="entry name" value="small_GTP"/>
    <property type="match status" value="1"/>
</dbReference>
<dbReference type="Gene3D" id="3.30.1360.120">
    <property type="entry name" value="Probable tRNA modification gtpase trme, domain 1"/>
    <property type="match status" value="1"/>
</dbReference>
<dbReference type="FunFam" id="3.30.1360.120:FF:000003">
    <property type="entry name" value="tRNA modification GTPase MnmE"/>
    <property type="match status" value="1"/>
</dbReference>
<dbReference type="GO" id="GO:0042802">
    <property type="term" value="F:identical protein binding"/>
    <property type="evidence" value="ECO:0007669"/>
    <property type="project" value="UniProtKB-ARBA"/>
</dbReference>
<feature type="binding site" evidence="10">
    <location>
        <position position="250"/>
    </location>
    <ligand>
        <name>K(+)</name>
        <dbReference type="ChEBI" id="CHEBI:29103"/>
    </ligand>
</feature>
<keyword evidence="7 10" id="KW-0460">Magnesium</keyword>
<dbReference type="GO" id="GO:0003924">
    <property type="term" value="F:GTPase activity"/>
    <property type="evidence" value="ECO:0007669"/>
    <property type="project" value="UniProtKB-UniRule"/>
</dbReference>
<dbReference type="Gene3D" id="1.20.120.430">
    <property type="entry name" value="tRNA modification GTPase MnmE domain 2"/>
    <property type="match status" value="1"/>
</dbReference>
<dbReference type="NCBIfam" id="TIGR00450">
    <property type="entry name" value="mnmE_trmE_thdF"/>
    <property type="match status" value="1"/>
</dbReference>
<comment type="similarity">
    <text evidence="1 10 11">Belongs to the TRAFAC class TrmE-Era-EngA-EngB-Septin-like GTPase superfamily. TrmE GTPase family.</text>
</comment>
<proteinExistence type="inferred from homology"/>
<dbReference type="EMBL" id="CP017634">
    <property type="protein sequence ID" value="ATW26401.1"/>
    <property type="molecule type" value="Genomic_DNA"/>
</dbReference>
<dbReference type="Proteomes" id="UP000323521">
    <property type="component" value="Chromosome"/>
</dbReference>
<feature type="domain" description="TrmE-type G" evidence="12">
    <location>
        <begin position="221"/>
        <end position="381"/>
    </location>
</feature>
<keyword evidence="14" id="KW-1185">Reference proteome</keyword>
<dbReference type="Gene3D" id="3.40.50.300">
    <property type="entry name" value="P-loop containing nucleotide triphosphate hydrolases"/>
    <property type="match status" value="1"/>
</dbReference>
<evidence type="ECO:0000256" key="1">
    <source>
        <dbReference type="ARBA" id="ARBA00011043"/>
    </source>
</evidence>
<comment type="cofactor">
    <cofactor evidence="10">
        <name>K(+)</name>
        <dbReference type="ChEBI" id="CHEBI:29103"/>
    </cofactor>
    <text evidence="10">Binds 1 potassium ion per subunit.</text>
</comment>
<dbReference type="GO" id="GO:0046872">
    <property type="term" value="F:metal ion binding"/>
    <property type="evidence" value="ECO:0007669"/>
    <property type="project" value="UniProtKB-KW"/>
</dbReference>
<evidence type="ECO:0000256" key="4">
    <source>
        <dbReference type="ARBA" id="ARBA00022723"/>
    </source>
</evidence>
<dbReference type="InterPro" id="IPR025867">
    <property type="entry name" value="MnmE_helical"/>
</dbReference>
<comment type="subcellular location">
    <subcellularLocation>
        <location evidence="10">Cytoplasm</location>
    </subcellularLocation>
</comment>
<feature type="binding site" evidence="10">
    <location>
        <begin position="231"/>
        <end position="236"/>
    </location>
    <ligand>
        <name>GTP</name>
        <dbReference type="ChEBI" id="CHEBI:37565"/>
    </ligand>
</feature>
<sequence>MWTDTIAAISTPSGEGGIGIVRMSGENALAILAKIFQPKKEKNWTQVKSFTLHLGQVYGKDRKVIDEVLVSVMKGPKSYTGEDVVEINCHGGLISLRLTLEAVLQAGARLAEPGEFSKRAFLNGRIDLPQAEAIIDIVRAKSEMGLNSAVAQLGGNLSHIISRLRQDLLGVLAAIEAAIDFPEEDLDEITLGQIQATVHKTLQEMEKLIQTADRGKLIREGIHTAIVGRTNVGKSSLLNALLGENRSIVTEIPGTTRDTVEEFINIGGFSLKIIDTAGIRETTDLVEKIGVERTREILEKADLVLLVLDVAEGITDEDKRLLQDIKNKKALILINKIDLPSHRDKKEEIEDWVKDFPHVFISAKEDIGIERLENEIVELIFQGGIQASREVFITNMRHKESLQKASYHLSEVLHGVNRSMTLDFLSIDLKAAWEALGEISGDTAGEDLLDRIFSDFCIGK</sequence>
<accession>A0A3G1KVD4</accession>
<dbReference type="HAMAP" id="MF_00379">
    <property type="entry name" value="GTPase_MnmE"/>
    <property type="match status" value="1"/>
</dbReference>
<evidence type="ECO:0000256" key="3">
    <source>
        <dbReference type="ARBA" id="ARBA00022694"/>
    </source>
</evidence>
<feature type="binding site" evidence="10">
    <location>
        <position position="460"/>
    </location>
    <ligand>
        <name>(6S)-5-formyl-5,6,7,8-tetrahydrofolate</name>
        <dbReference type="ChEBI" id="CHEBI:57457"/>
    </ligand>
</feature>
<evidence type="ECO:0000256" key="11">
    <source>
        <dbReference type="RuleBase" id="RU003313"/>
    </source>
</evidence>
<feature type="binding site" evidence="10">
    <location>
        <position position="125"/>
    </location>
    <ligand>
        <name>(6S)-5-formyl-5,6,7,8-tetrahydrofolate</name>
        <dbReference type="ChEBI" id="CHEBI:57457"/>
    </ligand>
</feature>
<protein>
    <recommendedName>
        <fullName evidence="10">tRNA modification GTPase MnmE</fullName>
        <ecNumber evidence="10">3.6.-.-</ecNumber>
    </recommendedName>
</protein>
<evidence type="ECO:0000256" key="2">
    <source>
        <dbReference type="ARBA" id="ARBA00022490"/>
    </source>
</evidence>
<evidence type="ECO:0000256" key="9">
    <source>
        <dbReference type="ARBA" id="ARBA00023134"/>
    </source>
</evidence>